<reference evidence="1" key="1">
    <citation type="submission" date="2022-05" db="EMBL/GenBank/DDBJ databases">
        <authorList>
            <person name="Okamura Y."/>
        </authorList>
    </citation>
    <scope>NUCLEOTIDE SEQUENCE</scope>
</reference>
<keyword evidence="2" id="KW-1185">Reference proteome</keyword>
<sequence length="137" mass="15370">MKKDMFRELLQGLLVNVNDSGVNHPPPGSEGNSSLFHSVPSSLDSLGSNIKRELKMDPKTLLVYITSYNGDANTLYNYLNSAKQWLMLVGGESPENTMLLISKLEGKASQFVSMMDHEFKWFPLIEEILKSECGDNR</sequence>
<accession>A0A9P0TLR5</accession>
<evidence type="ECO:0000313" key="1">
    <source>
        <dbReference type="EMBL" id="CAH4033138.1"/>
    </source>
</evidence>
<evidence type="ECO:0000313" key="2">
    <source>
        <dbReference type="Proteomes" id="UP001152562"/>
    </source>
</evidence>
<dbReference type="EMBL" id="CALOZG010000029">
    <property type="protein sequence ID" value="CAH4033138.1"/>
    <property type="molecule type" value="Genomic_DNA"/>
</dbReference>
<organism evidence="1 2">
    <name type="scientific">Pieris brassicae</name>
    <name type="common">White butterfly</name>
    <name type="synonym">Large white butterfly</name>
    <dbReference type="NCBI Taxonomy" id="7116"/>
    <lineage>
        <taxon>Eukaryota</taxon>
        <taxon>Metazoa</taxon>
        <taxon>Ecdysozoa</taxon>
        <taxon>Arthropoda</taxon>
        <taxon>Hexapoda</taxon>
        <taxon>Insecta</taxon>
        <taxon>Pterygota</taxon>
        <taxon>Neoptera</taxon>
        <taxon>Endopterygota</taxon>
        <taxon>Lepidoptera</taxon>
        <taxon>Glossata</taxon>
        <taxon>Ditrysia</taxon>
        <taxon>Papilionoidea</taxon>
        <taxon>Pieridae</taxon>
        <taxon>Pierinae</taxon>
        <taxon>Pieris</taxon>
    </lineage>
</organism>
<dbReference type="AlphaFoldDB" id="A0A9P0TLR5"/>
<name>A0A9P0TLR5_PIEBR</name>
<gene>
    <name evidence="1" type="ORF">PIBRA_LOCUS9461</name>
</gene>
<protein>
    <submittedName>
        <fullName evidence="1">Uncharacterized protein</fullName>
    </submittedName>
</protein>
<proteinExistence type="predicted"/>
<dbReference type="Proteomes" id="UP001152562">
    <property type="component" value="Unassembled WGS sequence"/>
</dbReference>
<comment type="caution">
    <text evidence="1">The sequence shown here is derived from an EMBL/GenBank/DDBJ whole genome shotgun (WGS) entry which is preliminary data.</text>
</comment>